<dbReference type="Pfam" id="PF02397">
    <property type="entry name" value="Bac_transf"/>
    <property type="match status" value="1"/>
</dbReference>
<dbReference type="GO" id="GO:0016780">
    <property type="term" value="F:phosphotransferase activity, for other substituted phosphate groups"/>
    <property type="evidence" value="ECO:0007669"/>
    <property type="project" value="TreeGrafter"/>
</dbReference>
<feature type="domain" description="Bacterial sugar transferase" evidence="3">
    <location>
        <begin position="70"/>
        <end position="254"/>
    </location>
</feature>
<dbReference type="OrthoDB" id="9808602at2"/>
<name>A0A2S5TKZ1_9GAMM</name>
<comment type="similarity">
    <text evidence="1">Belongs to the bacterial sugar transferase family.</text>
</comment>
<evidence type="ECO:0000259" key="3">
    <source>
        <dbReference type="Pfam" id="PF02397"/>
    </source>
</evidence>
<dbReference type="Proteomes" id="UP000238220">
    <property type="component" value="Unassembled WGS sequence"/>
</dbReference>
<evidence type="ECO:0000313" key="5">
    <source>
        <dbReference type="Proteomes" id="UP000238220"/>
    </source>
</evidence>
<dbReference type="PANTHER" id="PTHR30576:SF0">
    <property type="entry name" value="UNDECAPRENYL-PHOSPHATE N-ACETYLGALACTOSAMINYL 1-PHOSPHATE TRANSFERASE-RELATED"/>
    <property type="match status" value="1"/>
</dbReference>
<gene>
    <name evidence="4" type="ORF">C3942_01780</name>
</gene>
<protein>
    <recommendedName>
        <fullName evidence="3">Bacterial sugar transferase domain-containing protein</fullName>
    </recommendedName>
</protein>
<keyword evidence="2" id="KW-0472">Membrane</keyword>
<dbReference type="InterPro" id="IPR003362">
    <property type="entry name" value="Bact_transf"/>
</dbReference>
<dbReference type="EMBL" id="PSNW01000001">
    <property type="protein sequence ID" value="PPE75649.1"/>
    <property type="molecule type" value="Genomic_DNA"/>
</dbReference>
<organism evidence="4 5">
    <name type="scientific">Solimonas fluminis</name>
    <dbReference type="NCBI Taxonomy" id="2086571"/>
    <lineage>
        <taxon>Bacteria</taxon>
        <taxon>Pseudomonadati</taxon>
        <taxon>Pseudomonadota</taxon>
        <taxon>Gammaproteobacteria</taxon>
        <taxon>Nevskiales</taxon>
        <taxon>Nevskiaceae</taxon>
        <taxon>Solimonas</taxon>
    </lineage>
</organism>
<evidence type="ECO:0000313" key="4">
    <source>
        <dbReference type="EMBL" id="PPE75649.1"/>
    </source>
</evidence>
<keyword evidence="5" id="KW-1185">Reference proteome</keyword>
<proteinExistence type="inferred from homology"/>
<dbReference type="AlphaFoldDB" id="A0A2S5TKZ1"/>
<feature type="transmembrane region" description="Helical" evidence="2">
    <location>
        <begin position="75"/>
        <end position="99"/>
    </location>
</feature>
<keyword evidence="2" id="KW-0812">Transmembrane</keyword>
<evidence type="ECO:0000256" key="1">
    <source>
        <dbReference type="ARBA" id="ARBA00006464"/>
    </source>
</evidence>
<dbReference type="PANTHER" id="PTHR30576">
    <property type="entry name" value="COLANIC BIOSYNTHESIS UDP-GLUCOSE LIPID CARRIER TRANSFERASE"/>
    <property type="match status" value="1"/>
</dbReference>
<reference evidence="4 5" key="1">
    <citation type="submission" date="2018-02" db="EMBL/GenBank/DDBJ databases">
        <title>Genome sequencing of Solimonas sp. HR-BB.</title>
        <authorList>
            <person name="Lee Y."/>
            <person name="Jeon C.O."/>
        </authorList>
    </citation>
    <scope>NUCLEOTIDE SEQUENCE [LARGE SCALE GENOMIC DNA]</scope>
    <source>
        <strain evidence="4 5">HR-BB</strain>
    </source>
</reference>
<keyword evidence="2" id="KW-1133">Transmembrane helix</keyword>
<evidence type="ECO:0000256" key="2">
    <source>
        <dbReference type="SAM" id="Phobius"/>
    </source>
</evidence>
<sequence length="261" mass="29592">MSSQPASSRMFRGDSMEVASVGSHPEVSVQAEAEALLLLKRTKELQRYRASNEVDTKVRSPLRLYACYGKRPFDILFSVTFLLLVGIWLFPLIALAIRLDSRGPILFRQRRVGLNGETFSCLKFRTMTHDPQARFAQAQKNDPRITRVGAFLRRSNFDELPQFINVLLGDMSVVGPRPHVAELDHVFADVVPGYVLRNRVRPGVTGLAQVSGCRGETRSVRDMTHRIRFDTFYCRTVSFTMDLKIIVLTVLRALQGDEKAY</sequence>
<comment type="caution">
    <text evidence="4">The sequence shown here is derived from an EMBL/GenBank/DDBJ whole genome shotgun (WGS) entry which is preliminary data.</text>
</comment>
<accession>A0A2S5TKZ1</accession>